<keyword evidence="17" id="KW-1185">Reference proteome</keyword>
<evidence type="ECO:0000256" key="13">
    <source>
        <dbReference type="ARBA" id="ARBA00060393"/>
    </source>
</evidence>
<dbReference type="PROSITE" id="PS00223">
    <property type="entry name" value="ANNEXIN_1"/>
    <property type="match status" value="3"/>
</dbReference>
<evidence type="ECO:0000256" key="11">
    <source>
        <dbReference type="ARBA" id="ARBA00037210"/>
    </source>
</evidence>
<comment type="subunit">
    <text evidence="4">Homodimer.</text>
</comment>
<dbReference type="GO" id="GO:0005509">
    <property type="term" value="F:calcium ion binding"/>
    <property type="evidence" value="ECO:0007669"/>
    <property type="project" value="InterPro"/>
</dbReference>
<dbReference type="InterPro" id="IPR018502">
    <property type="entry name" value="Annexin_repeat"/>
</dbReference>
<evidence type="ECO:0000256" key="5">
    <source>
        <dbReference type="ARBA" id="ARBA00022525"/>
    </source>
</evidence>
<dbReference type="PRINTS" id="PR00196">
    <property type="entry name" value="ANNEXIN"/>
</dbReference>
<dbReference type="SUPFAM" id="SSF47874">
    <property type="entry name" value="Annexin"/>
    <property type="match status" value="2"/>
</dbReference>
<evidence type="ECO:0000256" key="10">
    <source>
        <dbReference type="ARBA" id="ARBA00023302"/>
    </source>
</evidence>
<dbReference type="GO" id="GO:0005544">
    <property type="term" value="F:calcium-dependent phospholipid binding"/>
    <property type="evidence" value="ECO:0007669"/>
    <property type="project" value="UniProtKB-KW"/>
</dbReference>
<comment type="similarity">
    <text evidence="3 14">Belongs to the annexin family.</text>
</comment>
<dbReference type="InterPro" id="IPR018252">
    <property type="entry name" value="Annexin_repeat_CS"/>
</dbReference>
<protein>
    <recommendedName>
        <fullName evidence="14">Annexin</fullName>
    </recommendedName>
</protein>
<evidence type="ECO:0000256" key="7">
    <source>
        <dbReference type="ARBA" id="ARBA00022737"/>
    </source>
</evidence>
<dbReference type="GO" id="GO:0005576">
    <property type="term" value="C:extracellular region"/>
    <property type="evidence" value="ECO:0007669"/>
    <property type="project" value="UniProtKB-SubCell"/>
</dbReference>
<evidence type="ECO:0000313" key="18">
    <source>
        <dbReference type="WBParaSite" id="ECPE_0000353001-mRNA-1"/>
    </source>
</evidence>
<dbReference type="GO" id="GO:0005886">
    <property type="term" value="C:plasma membrane"/>
    <property type="evidence" value="ECO:0007669"/>
    <property type="project" value="TreeGrafter"/>
</dbReference>
<keyword evidence="15" id="KW-0175">Coiled coil</keyword>
<dbReference type="FunFam" id="1.10.220.10:FF:000005">
    <property type="entry name" value="Annexin"/>
    <property type="match status" value="4"/>
</dbReference>
<evidence type="ECO:0000313" key="17">
    <source>
        <dbReference type="Proteomes" id="UP000272942"/>
    </source>
</evidence>
<dbReference type="PANTHER" id="PTHR10502:SF239">
    <property type="entry name" value="ANNEXIN A7"/>
    <property type="match status" value="1"/>
</dbReference>
<dbReference type="PANTHER" id="PTHR10502">
    <property type="entry name" value="ANNEXIN"/>
    <property type="match status" value="1"/>
</dbReference>
<sequence length="694" mass="79532">MYRSDSELAMSIGHIGKAPLRYRFPIRRPPPIYPYHNAPYHELIAPAPGAMYYGPYYGVSPGYVPPYVGYRGMVPAGRLLGADEVINPSLRPYPNFNVFEDCERLHQAMKGYGVDEKAIIDVIGNRSVDQRLRIVEHYRLMYGKDLVKEFRTVLSGHFFDCIEALLFPPQDLDAVELRKAIRGAGTDEDTLIEILYTRSNAQIKLIKEAYKRIFLGRDLETDIRNSTCGHFRAFLLTQLENVRDESETVDWNLAHDDAVKLFEAADKRNVSVQQQLLDLLSTRSPAHMRCVFDAYARVANKEIEVAMESHVSGELLRSYVGLIYPFFHSPYPELIPASPAGRYIGPFYGVNPTYVPPHVGYKGIVHGGRILGMDEVYEPTLRPFPRFDVVQDCERLNKAMKGFGTNEKTIIDIMGHRSVDQRTRIVDHYKLMFSKDLMAEFKSELSGYFLQCVEVLCHSAEDVDAIELRKAIRGHSTDEDTLLEILCTRSNAQVQRIKEAYNKIFFGRDLVVDIRNDTFGHFKQLLINQCSSERSESQQIDRNLAQKDAQRLFDASEKRLANTESQLNELLCTRSFLHMRFVFEAFARLASCEIEDALKKALTGDLLNSYLGLIRMIRNKPNYFAERLRQSMKGLGTNDTMLIRLVVTRCELDMGRIKHEFALENNKSLARWIVEDTSGDYRKLLLALINEEDK</sequence>
<name>A0A183A992_9TREM</name>
<proteinExistence type="inferred from homology"/>
<keyword evidence="7 14" id="KW-0677">Repeat</keyword>
<evidence type="ECO:0000256" key="12">
    <source>
        <dbReference type="ARBA" id="ARBA00059330"/>
    </source>
</evidence>
<feature type="coiled-coil region" evidence="15">
    <location>
        <begin position="546"/>
        <end position="573"/>
    </location>
</feature>
<dbReference type="GO" id="GO:0001786">
    <property type="term" value="F:phosphatidylserine binding"/>
    <property type="evidence" value="ECO:0007669"/>
    <property type="project" value="TreeGrafter"/>
</dbReference>
<keyword evidence="8 14" id="KW-0106">Calcium</keyword>
<dbReference type="WBParaSite" id="ECPE_0000353001-mRNA-1">
    <property type="protein sequence ID" value="ECPE_0000353001-mRNA-1"/>
    <property type="gene ID" value="ECPE_0000353001"/>
</dbReference>
<keyword evidence="9 14" id="KW-0041">Annexin</keyword>
<dbReference type="GO" id="GO:0012506">
    <property type="term" value="C:vesicle membrane"/>
    <property type="evidence" value="ECO:0007669"/>
    <property type="project" value="TreeGrafter"/>
</dbReference>
<reference evidence="16 17" key="2">
    <citation type="submission" date="2018-11" db="EMBL/GenBank/DDBJ databases">
        <authorList>
            <consortium name="Pathogen Informatics"/>
        </authorList>
    </citation>
    <scope>NUCLEOTIDE SEQUENCE [LARGE SCALE GENOMIC DNA]</scope>
    <source>
        <strain evidence="16 17">Egypt</strain>
    </source>
</reference>
<keyword evidence="6" id="KW-0479">Metal-binding</keyword>
<dbReference type="InterPro" id="IPR001464">
    <property type="entry name" value="Annexin"/>
</dbReference>
<comment type="subcellular location">
    <subcellularLocation>
        <location evidence="1">Host cell</location>
    </subcellularLocation>
    <subcellularLocation>
        <location evidence="2">Secreted</location>
        <location evidence="2">Extracellular exosome</location>
    </subcellularLocation>
    <subcellularLocation>
        <location evidence="13">Tegument</location>
    </subcellularLocation>
</comment>
<dbReference type="SMART" id="SM00335">
    <property type="entry name" value="ANX"/>
    <property type="match status" value="7"/>
</dbReference>
<keyword evidence="10 14" id="KW-0111">Calcium/phospholipid-binding</keyword>
<organism evidence="18">
    <name type="scientific">Echinostoma caproni</name>
    <dbReference type="NCBI Taxonomy" id="27848"/>
    <lineage>
        <taxon>Eukaryota</taxon>
        <taxon>Metazoa</taxon>
        <taxon>Spiralia</taxon>
        <taxon>Lophotrochozoa</taxon>
        <taxon>Platyhelminthes</taxon>
        <taxon>Trematoda</taxon>
        <taxon>Digenea</taxon>
        <taxon>Plagiorchiida</taxon>
        <taxon>Echinostomata</taxon>
        <taxon>Echinostomatoidea</taxon>
        <taxon>Echinostomatidae</taxon>
        <taxon>Echinostoma</taxon>
    </lineage>
</organism>
<evidence type="ECO:0000256" key="8">
    <source>
        <dbReference type="ARBA" id="ARBA00022837"/>
    </source>
</evidence>
<dbReference type="GO" id="GO:0043657">
    <property type="term" value="C:host cell"/>
    <property type="evidence" value="ECO:0007669"/>
    <property type="project" value="UniProtKB-SubCell"/>
</dbReference>
<evidence type="ECO:0000256" key="2">
    <source>
        <dbReference type="ARBA" id="ARBA00004550"/>
    </source>
</evidence>
<dbReference type="Pfam" id="PF00191">
    <property type="entry name" value="Annexin"/>
    <property type="match status" value="7"/>
</dbReference>
<dbReference type="Gene3D" id="1.10.220.10">
    <property type="entry name" value="Annexin"/>
    <property type="match status" value="7"/>
</dbReference>
<evidence type="ECO:0000313" key="16">
    <source>
        <dbReference type="EMBL" id="VDP69765.1"/>
    </source>
</evidence>
<dbReference type="GO" id="GO:0005634">
    <property type="term" value="C:nucleus"/>
    <property type="evidence" value="ECO:0007669"/>
    <property type="project" value="TreeGrafter"/>
</dbReference>
<comment type="function">
    <text evidence="11">Calcium/phospholipid-binding protein which promotes membrane fusion and is involved in exocytosis.</text>
</comment>
<comment type="function">
    <text evidence="12">Involved in reproduction of the worm. Involved in host-parasite interaction. Delivered into the host cell by means of parasite exosomes. Binds to acidic phospholipid membranes in a calcium-dependent manner in vitro. Causes aggregation of liposomes in the presence of calcium, but not in its absence. Likely to promote membrane fusion. May provide structural integrity within the tegument.</text>
</comment>
<evidence type="ECO:0000256" key="14">
    <source>
        <dbReference type="RuleBase" id="RU003540"/>
    </source>
</evidence>
<comment type="domain">
    <text evidence="14">A pair of annexin repeats may form one binding site for calcium and phospholipid.</text>
</comment>
<evidence type="ECO:0000256" key="1">
    <source>
        <dbReference type="ARBA" id="ARBA00004340"/>
    </source>
</evidence>
<evidence type="ECO:0000256" key="6">
    <source>
        <dbReference type="ARBA" id="ARBA00022723"/>
    </source>
</evidence>
<dbReference type="Proteomes" id="UP000272942">
    <property type="component" value="Unassembled WGS sequence"/>
</dbReference>
<dbReference type="FunFam" id="1.10.220.10:FF:000002">
    <property type="entry name" value="Annexin"/>
    <property type="match status" value="1"/>
</dbReference>
<dbReference type="FunFam" id="1.10.220.10:FF:000001">
    <property type="entry name" value="Annexin"/>
    <property type="match status" value="1"/>
</dbReference>
<accession>A0A183A992</accession>
<evidence type="ECO:0000256" key="15">
    <source>
        <dbReference type="SAM" id="Coils"/>
    </source>
</evidence>
<keyword evidence="5" id="KW-0964">Secreted</keyword>
<evidence type="ECO:0000256" key="4">
    <source>
        <dbReference type="ARBA" id="ARBA00011738"/>
    </source>
</evidence>
<evidence type="ECO:0000256" key="3">
    <source>
        <dbReference type="ARBA" id="ARBA00007831"/>
    </source>
</evidence>
<dbReference type="AlphaFoldDB" id="A0A183A992"/>
<gene>
    <name evidence="16" type="ORF">ECPE_LOCUS3527</name>
</gene>
<dbReference type="EMBL" id="UZAN01040468">
    <property type="protein sequence ID" value="VDP69765.1"/>
    <property type="molecule type" value="Genomic_DNA"/>
</dbReference>
<reference evidence="18" key="1">
    <citation type="submission" date="2016-06" db="UniProtKB">
        <authorList>
            <consortium name="WormBaseParasite"/>
        </authorList>
    </citation>
    <scope>IDENTIFICATION</scope>
</reference>
<dbReference type="GO" id="GO:0005737">
    <property type="term" value="C:cytoplasm"/>
    <property type="evidence" value="ECO:0007669"/>
    <property type="project" value="TreeGrafter"/>
</dbReference>
<evidence type="ECO:0000256" key="9">
    <source>
        <dbReference type="ARBA" id="ARBA00023216"/>
    </source>
</evidence>
<dbReference type="OrthoDB" id="37886at2759"/>
<dbReference type="PROSITE" id="PS51897">
    <property type="entry name" value="ANNEXIN_2"/>
    <property type="match status" value="6"/>
</dbReference>
<dbReference type="InterPro" id="IPR037104">
    <property type="entry name" value="Annexin_sf"/>
</dbReference>